<keyword evidence="3" id="KW-1185">Reference proteome</keyword>
<dbReference type="AlphaFoldDB" id="A0AAW0JLZ8"/>
<protein>
    <submittedName>
        <fullName evidence="2">Uncharacterized protein</fullName>
    </submittedName>
</protein>
<name>A0AAW0JLZ8_MYOGA</name>
<evidence type="ECO:0000313" key="3">
    <source>
        <dbReference type="Proteomes" id="UP001488838"/>
    </source>
</evidence>
<feature type="non-terminal residue" evidence="2">
    <location>
        <position position="1"/>
    </location>
</feature>
<dbReference type="EMBL" id="JBBHLL010000030">
    <property type="protein sequence ID" value="KAK7827517.1"/>
    <property type="molecule type" value="Genomic_DNA"/>
</dbReference>
<feature type="compositionally biased region" description="Basic and acidic residues" evidence="1">
    <location>
        <begin position="1"/>
        <end position="43"/>
    </location>
</feature>
<feature type="region of interest" description="Disordered" evidence="1">
    <location>
        <begin position="1"/>
        <end position="89"/>
    </location>
</feature>
<evidence type="ECO:0000256" key="1">
    <source>
        <dbReference type="SAM" id="MobiDB-lite"/>
    </source>
</evidence>
<gene>
    <name evidence="2" type="ORF">U0070_026723</name>
</gene>
<accession>A0AAW0JLZ8</accession>
<proteinExistence type="predicted"/>
<evidence type="ECO:0000313" key="2">
    <source>
        <dbReference type="EMBL" id="KAK7827517.1"/>
    </source>
</evidence>
<comment type="caution">
    <text evidence="2">The sequence shown here is derived from an EMBL/GenBank/DDBJ whole genome shotgun (WGS) entry which is preliminary data.</text>
</comment>
<dbReference type="Proteomes" id="UP001488838">
    <property type="component" value="Unassembled WGS sequence"/>
</dbReference>
<sequence>RLLQGERGKGGFGEPLKDKDSLSLRAPGDRSEEASLRNSETEPQKGGVCGVEIRTRREEELYNPLEKQRRTSGAGDRPSERSQGRCKNH</sequence>
<reference evidence="2 3" key="1">
    <citation type="journal article" date="2023" name="bioRxiv">
        <title>Conserved and derived expression patterns and positive selection on dental genes reveal complex evolutionary context of ever-growing rodent molars.</title>
        <authorList>
            <person name="Calamari Z.T."/>
            <person name="Song A."/>
            <person name="Cohen E."/>
            <person name="Akter M."/>
            <person name="Roy R.D."/>
            <person name="Hallikas O."/>
            <person name="Christensen M.M."/>
            <person name="Li P."/>
            <person name="Marangoni P."/>
            <person name="Jernvall J."/>
            <person name="Klein O.D."/>
        </authorList>
    </citation>
    <scope>NUCLEOTIDE SEQUENCE [LARGE SCALE GENOMIC DNA]</scope>
    <source>
        <strain evidence="2">V071</strain>
    </source>
</reference>
<organism evidence="2 3">
    <name type="scientific">Myodes glareolus</name>
    <name type="common">Bank vole</name>
    <name type="synonym">Clethrionomys glareolus</name>
    <dbReference type="NCBI Taxonomy" id="447135"/>
    <lineage>
        <taxon>Eukaryota</taxon>
        <taxon>Metazoa</taxon>
        <taxon>Chordata</taxon>
        <taxon>Craniata</taxon>
        <taxon>Vertebrata</taxon>
        <taxon>Euteleostomi</taxon>
        <taxon>Mammalia</taxon>
        <taxon>Eutheria</taxon>
        <taxon>Euarchontoglires</taxon>
        <taxon>Glires</taxon>
        <taxon>Rodentia</taxon>
        <taxon>Myomorpha</taxon>
        <taxon>Muroidea</taxon>
        <taxon>Cricetidae</taxon>
        <taxon>Arvicolinae</taxon>
        <taxon>Myodes</taxon>
    </lineage>
</organism>